<name>A0A368T1R8_9ACTN</name>
<organism evidence="1 2">
    <name type="scientific">Marinitenerispora sediminis</name>
    <dbReference type="NCBI Taxonomy" id="1931232"/>
    <lineage>
        <taxon>Bacteria</taxon>
        <taxon>Bacillati</taxon>
        <taxon>Actinomycetota</taxon>
        <taxon>Actinomycetes</taxon>
        <taxon>Streptosporangiales</taxon>
        <taxon>Nocardiopsidaceae</taxon>
        <taxon>Marinitenerispora</taxon>
    </lineage>
</organism>
<dbReference type="AlphaFoldDB" id="A0A368T1R8"/>
<dbReference type="RefSeq" id="WP_114433375.1">
    <property type="nucleotide sequence ID" value="NZ_QEIN01000163.1"/>
</dbReference>
<dbReference type="Proteomes" id="UP000253318">
    <property type="component" value="Unassembled WGS sequence"/>
</dbReference>
<evidence type="ECO:0000313" key="2">
    <source>
        <dbReference type="Proteomes" id="UP000253318"/>
    </source>
</evidence>
<protein>
    <submittedName>
        <fullName evidence="1">Uncharacterized protein</fullName>
    </submittedName>
</protein>
<dbReference type="EMBL" id="QEIN01000163">
    <property type="protein sequence ID" value="RCV54630.1"/>
    <property type="molecule type" value="Genomic_DNA"/>
</dbReference>
<gene>
    <name evidence="1" type="ORF">DEF24_19050</name>
</gene>
<sequence length="143" mass="14576">MTPRPADRESALRVLCFPPSREVIVAGSTRGPRALAAAVTAADRCTADPGPAAGATPLAAVEVRDAPGPVRIDADPAGRALRVRGDRAHRAALAAVLRDTAAMTAGGQVPADHYLDHPFLAEGSAPLVVESPHGGMPRRAAAP</sequence>
<dbReference type="InterPro" id="IPR029083">
    <property type="entry name" value="Imm32"/>
</dbReference>
<accession>A0A368T1R8</accession>
<keyword evidence="2" id="KW-1185">Reference proteome</keyword>
<comment type="caution">
    <text evidence="1">The sequence shown here is derived from an EMBL/GenBank/DDBJ whole genome shotgun (WGS) entry which is preliminary data.</text>
</comment>
<evidence type="ECO:0000313" key="1">
    <source>
        <dbReference type="EMBL" id="RCV54630.1"/>
    </source>
</evidence>
<proteinExistence type="predicted"/>
<dbReference type="OrthoDB" id="3696942at2"/>
<dbReference type="Pfam" id="PF15566">
    <property type="entry name" value="Imm32"/>
    <property type="match status" value="1"/>
</dbReference>
<reference evidence="1 2" key="1">
    <citation type="submission" date="2018-04" db="EMBL/GenBank/DDBJ databases">
        <title>Novel actinobacteria from marine sediment.</title>
        <authorList>
            <person name="Ng Z.Y."/>
            <person name="Tan G.Y.A."/>
        </authorList>
    </citation>
    <scope>NUCLEOTIDE SEQUENCE [LARGE SCALE GENOMIC DNA]</scope>
    <source>
        <strain evidence="1 2">TPS81</strain>
    </source>
</reference>